<keyword evidence="1" id="KW-1133">Transmembrane helix</keyword>
<feature type="signal peptide" evidence="2">
    <location>
        <begin position="1"/>
        <end position="20"/>
    </location>
</feature>
<dbReference type="RefSeq" id="WP_179214750.1">
    <property type="nucleotide sequence ID" value="NZ_FXYD01000001.1"/>
</dbReference>
<keyword evidence="1" id="KW-0812">Transmembrane</keyword>
<reference evidence="4" key="1">
    <citation type="submission" date="2017-05" db="EMBL/GenBank/DDBJ databases">
        <authorList>
            <person name="Rodrigo-Torres L."/>
            <person name="Arahal R. D."/>
            <person name="Lucena T."/>
        </authorList>
    </citation>
    <scope>NUCLEOTIDE SEQUENCE [LARGE SCALE GENOMIC DNA]</scope>
    <source>
        <strain evidence="4">CECT 8868</strain>
    </source>
</reference>
<evidence type="ECO:0008006" key="5">
    <source>
        <dbReference type="Google" id="ProtNLM"/>
    </source>
</evidence>
<accession>A0A238JLX1</accession>
<keyword evidence="4" id="KW-1185">Reference proteome</keyword>
<evidence type="ECO:0000256" key="2">
    <source>
        <dbReference type="SAM" id="SignalP"/>
    </source>
</evidence>
<dbReference type="Proteomes" id="UP000203464">
    <property type="component" value="Unassembled WGS sequence"/>
</dbReference>
<keyword evidence="2" id="KW-0732">Signal</keyword>
<evidence type="ECO:0000313" key="3">
    <source>
        <dbReference type="EMBL" id="SMX31678.1"/>
    </source>
</evidence>
<keyword evidence="1" id="KW-0472">Membrane</keyword>
<protein>
    <recommendedName>
        <fullName evidence="5">Peptidase S74 domain-containing protein</fullName>
    </recommendedName>
</protein>
<evidence type="ECO:0000256" key="1">
    <source>
        <dbReference type="SAM" id="Phobius"/>
    </source>
</evidence>
<gene>
    <name evidence="3" type="ORF">OCA8868_00485</name>
</gene>
<evidence type="ECO:0000313" key="4">
    <source>
        <dbReference type="Proteomes" id="UP000203464"/>
    </source>
</evidence>
<feature type="chain" id="PRO_5013212225" description="Peptidase S74 domain-containing protein" evidence="2">
    <location>
        <begin position="21"/>
        <end position="143"/>
    </location>
</feature>
<dbReference type="EMBL" id="FXYD01000001">
    <property type="protein sequence ID" value="SMX31678.1"/>
    <property type="molecule type" value="Genomic_DNA"/>
</dbReference>
<organism evidence="3 4">
    <name type="scientific">Octadecabacter ascidiaceicola</name>
    <dbReference type="NCBI Taxonomy" id="1655543"/>
    <lineage>
        <taxon>Bacteria</taxon>
        <taxon>Pseudomonadati</taxon>
        <taxon>Pseudomonadota</taxon>
        <taxon>Alphaproteobacteria</taxon>
        <taxon>Rhodobacterales</taxon>
        <taxon>Roseobacteraceae</taxon>
        <taxon>Octadecabacter</taxon>
    </lineage>
</organism>
<dbReference type="AlphaFoldDB" id="A0A238JLX1"/>
<proteinExistence type="predicted"/>
<sequence>MKNSFFALALSGAIASPSFAGGLADPIIAMAPTEVEIESQASSSSNLIIPLVLIALIVAASSGSDAAVFGPSDARIKTDIQPVGMSPSGLPIYHYSYIGSSVVFEGVMAQDVLMHTPAAVITYPSGLMAVNYDMLGIEFKVVD</sequence>
<feature type="transmembrane region" description="Helical" evidence="1">
    <location>
        <begin position="48"/>
        <end position="69"/>
    </location>
</feature>
<name>A0A238JLX1_9RHOB</name>